<comment type="similarity">
    <text evidence="2">Belongs to the ERG4/ERG24 family.</text>
</comment>
<organism evidence="7 8">
    <name type="scientific">Dentiscutata erythropus</name>
    <dbReference type="NCBI Taxonomy" id="1348616"/>
    <lineage>
        <taxon>Eukaryota</taxon>
        <taxon>Fungi</taxon>
        <taxon>Fungi incertae sedis</taxon>
        <taxon>Mucoromycota</taxon>
        <taxon>Glomeromycotina</taxon>
        <taxon>Glomeromycetes</taxon>
        <taxon>Diversisporales</taxon>
        <taxon>Gigasporaceae</taxon>
        <taxon>Dentiscutata</taxon>
    </lineage>
</organism>
<reference evidence="7" key="1">
    <citation type="submission" date="2021-06" db="EMBL/GenBank/DDBJ databases">
        <authorList>
            <person name="Kallberg Y."/>
            <person name="Tangrot J."/>
            <person name="Rosling A."/>
        </authorList>
    </citation>
    <scope>NUCLEOTIDE SEQUENCE</scope>
    <source>
        <strain evidence="7">MA453B</strain>
    </source>
</reference>
<dbReference type="EMBL" id="CAJVPY010014438">
    <property type="protein sequence ID" value="CAG8746550.1"/>
    <property type="molecule type" value="Genomic_DNA"/>
</dbReference>
<proteinExistence type="inferred from homology"/>
<evidence type="ECO:0000256" key="2">
    <source>
        <dbReference type="ARBA" id="ARBA00005402"/>
    </source>
</evidence>
<evidence type="ECO:0000256" key="6">
    <source>
        <dbReference type="SAM" id="Phobius"/>
    </source>
</evidence>
<comment type="caution">
    <text evidence="7">The sequence shown here is derived from an EMBL/GenBank/DDBJ whole genome shotgun (WGS) entry which is preliminary data.</text>
</comment>
<keyword evidence="8" id="KW-1185">Reference proteome</keyword>
<keyword evidence="4 6" id="KW-1133">Transmembrane helix</keyword>
<dbReference type="GO" id="GO:0050613">
    <property type="term" value="F:Delta14-sterol reductase activity"/>
    <property type="evidence" value="ECO:0007669"/>
    <property type="project" value="TreeGrafter"/>
</dbReference>
<evidence type="ECO:0000313" key="7">
    <source>
        <dbReference type="EMBL" id="CAG8746550.1"/>
    </source>
</evidence>
<dbReference type="InterPro" id="IPR001171">
    <property type="entry name" value="ERG24_DHCR-like"/>
</dbReference>
<gene>
    <name evidence="7" type="ORF">DERYTH_LOCUS16486</name>
</gene>
<keyword evidence="3 6" id="KW-0812">Transmembrane</keyword>
<evidence type="ECO:0000313" key="8">
    <source>
        <dbReference type="Proteomes" id="UP000789405"/>
    </source>
</evidence>
<dbReference type="OrthoDB" id="2229275at2759"/>
<feature type="non-terminal residue" evidence="7">
    <location>
        <position position="102"/>
    </location>
</feature>
<dbReference type="AlphaFoldDB" id="A0A9N9ISR2"/>
<accession>A0A9N9ISR2</accession>
<name>A0A9N9ISR2_9GLOM</name>
<feature type="transmembrane region" description="Helical" evidence="6">
    <location>
        <begin position="33"/>
        <end position="59"/>
    </location>
</feature>
<keyword evidence="5 6" id="KW-0472">Membrane</keyword>
<dbReference type="PANTHER" id="PTHR21257:SF52">
    <property type="entry name" value="DELTA(14)-STEROL REDUCTASE TM7SF2"/>
    <property type="match status" value="1"/>
</dbReference>
<dbReference type="Pfam" id="PF01222">
    <property type="entry name" value="ERG4_ERG24"/>
    <property type="match status" value="1"/>
</dbReference>
<evidence type="ECO:0000256" key="4">
    <source>
        <dbReference type="ARBA" id="ARBA00022989"/>
    </source>
</evidence>
<dbReference type="GO" id="GO:0005789">
    <property type="term" value="C:endoplasmic reticulum membrane"/>
    <property type="evidence" value="ECO:0007669"/>
    <property type="project" value="TreeGrafter"/>
</dbReference>
<dbReference type="Gene3D" id="1.20.120.1630">
    <property type="match status" value="1"/>
</dbReference>
<evidence type="ECO:0000256" key="5">
    <source>
        <dbReference type="ARBA" id="ARBA00023136"/>
    </source>
</evidence>
<sequence>LKYITTKAGLRLIISGWWERARHINYLGNWLISWAWCLLCGFDDIIPYFYVVYFAVLLIHQEFRDEEKCRNKYKKDWDRYCEIVKWRIFPVYRIALPLVPFV</sequence>
<dbReference type="PANTHER" id="PTHR21257">
    <property type="entry name" value="DELTA(14)-STEROL REDUCTASE"/>
    <property type="match status" value="1"/>
</dbReference>
<protein>
    <submittedName>
        <fullName evidence="7">3676_t:CDS:1</fullName>
    </submittedName>
</protein>
<comment type="subcellular location">
    <subcellularLocation>
        <location evidence="1">Membrane</location>
        <topology evidence="1">Multi-pass membrane protein</topology>
    </subcellularLocation>
</comment>
<evidence type="ECO:0000256" key="3">
    <source>
        <dbReference type="ARBA" id="ARBA00022692"/>
    </source>
</evidence>
<dbReference type="GO" id="GO:0006696">
    <property type="term" value="P:ergosterol biosynthetic process"/>
    <property type="evidence" value="ECO:0007669"/>
    <property type="project" value="TreeGrafter"/>
</dbReference>
<dbReference type="Proteomes" id="UP000789405">
    <property type="component" value="Unassembled WGS sequence"/>
</dbReference>
<evidence type="ECO:0000256" key="1">
    <source>
        <dbReference type="ARBA" id="ARBA00004141"/>
    </source>
</evidence>